<keyword evidence="6 10" id="KW-0472">Membrane</keyword>
<evidence type="ECO:0000256" key="2">
    <source>
        <dbReference type="ARBA" id="ARBA00022448"/>
    </source>
</evidence>
<dbReference type="Proteomes" id="UP000595278">
    <property type="component" value="Chromosome"/>
</dbReference>
<keyword evidence="5" id="KW-0406">Ion transport</keyword>
<evidence type="ECO:0000256" key="8">
    <source>
        <dbReference type="ARBA" id="ARBA00023214"/>
    </source>
</evidence>
<evidence type="ECO:0000256" key="10">
    <source>
        <dbReference type="SAM" id="Phobius"/>
    </source>
</evidence>
<keyword evidence="12" id="KW-1185">Reference proteome</keyword>
<dbReference type="Pfam" id="PF00654">
    <property type="entry name" value="Voltage_CLC"/>
    <property type="match status" value="1"/>
</dbReference>
<dbReference type="InterPro" id="IPR014743">
    <property type="entry name" value="Cl-channel_core"/>
</dbReference>
<dbReference type="Gene3D" id="1.10.3080.10">
    <property type="entry name" value="Clc chloride channel"/>
    <property type="match status" value="1"/>
</dbReference>
<dbReference type="RefSeq" id="WP_201095829.1">
    <property type="nucleotide sequence ID" value="NZ_CP067393.1"/>
</dbReference>
<reference evidence="11 12" key="1">
    <citation type="submission" date="2021-01" db="EMBL/GenBank/DDBJ databases">
        <title>Entomomonas sp. F2A isolated from a house cricket (Acheta domesticus).</title>
        <authorList>
            <person name="Spergser J."/>
            <person name="Busse H.-J."/>
        </authorList>
    </citation>
    <scope>NUCLEOTIDE SEQUENCE [LARGE SCALE GENOMIC DNA]</scope>
    <source>
        <strain evidence="11 12">F2A</strain>
    </source>
</reference>
<feature type="transmembrane region" description="Helical" evidence="10">
    <location>
        <begin position="12"/>
        <end position="38"/>
    </location>
</feature>
<keyword evidence="9" id="KW-0407">Ion channel</keyword>
<dbReference type="SUPFAM" id="SSF81340">
    <property type="entry name" value="Clc chloride channel"/>
    <property type="match status" value="1"/>
</dbReference>
<evidence type="ECO:0000256" key="4">
    <source>
        <dbReference type="ARBA" id="ARBA00022989"/>
    </source>
</evidence>
<keyword evidence="4 10" id="KW-1133">Transmembrane helix</keyword>
<comment type="subcellular location">
    <subcellularLocation>
        <location evidence="1">Membrane</location>
        <topology evidence="1">Multi-pass membrane protein</topology>
    </subcellularLocation>
</comment>
<keyword evidence="7" id="KW-0869">Chloride channel</keyword>
<dbReference type="AlphaFoldDB" id="A0A974NID6"/>
<evidence type="ECO:0000256" key="9">
    <source>
        <dbReference type="ARBA" id="ARBA00023303"/>
    </source>
</evidence>
<evidence type="ECO:0000313" key="11">
    <source>
        <dbReference type="EMBL" id="QQP87179.1"/>
    </source>
</evidence>
<evidence type="ECO:0000313" key="12">
    <source>
        <dbReference type="Proteomes" id="UP000595278"/>
    </source>
</evidence>
<organism evidence="11 12">
    <name type="scientific">Entomomonas asaccharolytica</name>
    <dbReference type="NCBI Taxonomy" id="2785331"/>
    <lineage>
        <taxon>Bacteria</taxon>
        <taxon>Pseudomonadati</taxon>
        <taxon>Pseudomonadota</taxon>
        <taxon>Gammaproteobacteria</taxon>
        <taxon>Pseudomonadales</taxon>
        <taxon>Pseudomonadaceae</taxon>
        <taxon>Entomomonas</taxon>
    </lineage>
</organism>
<feature type="transmembrane region" description="Helical" evidence="10">
    <location>
        <begin position="397"/>
        <end position="414"/>
    </location>
</feature>
<dbReference type="EMBL" id="CP067393">
    <property type="protein sequence ID" value="QQP87179.1"/>
    <property type="molecule type" value="Genomic_DNA"/>
</dbReference>
<dbReference type="PRINTS" id="PR00762">
    <property type="entry name" value="CLCHANNEL"/>
</dbReference>
<proteinExistence type="predicted"/>
<feature type="transmembrane region" description="Helical" evidence="10">
    <location>
        <begin position="267"/>
        <end position="285"/>
    </location>
</feature>
<dbReference type="CDD" id="cd01033">
    <property type="entry name" value="ClC_like"/>
    <property type="match status" value="1"/>
</dbReference>
<evidence type="ECO:0000256" key="6">
    <source>
        <dbReference type="ARBA" id="ARBA00023136"/>
    </source>
</evidence>
<feature type="transmembrane region" description="Helical" evidence="10">
    <location>
        <begin position="232"/>
        <end position="251"/>
    </location>
</feature>
<gene>
    <name evidence="11" type="ORF">JHT90_09640</name>
</gene>
<feature type="transmembrane region" description="Helical" evidence="10">
    <location>
        <begin position="360"/>
        <end position="385"/>
    </location>
</feature>
<keyword evidence="8" id="KW-0868">Chloride</keyword>
<dbReference type="GO" id="GO:0034707">
    <property type="term" value="C:chloride channel complex"/>
    <property type="evidence" value="ECO:0007669"/>
    <property type="project" value="UniProtKB-KW"/>
</dbReference>
<keyword evidence="3 10" id="KW-0812">Transmembrane</keyword>
<evidence type="ECO:0000256" key="3">
    <source>
        <dbReference type="ARBA" id="ARBA00022692"/>
    </source>
</evidence>
<sequence length="420" mass="44654">MPSPRRSRYYLSYFLAMLLTGVIAGLVGLFLSLLLHIVQRIAFGYNLQQLFFSNESFLDVVRSSDPLRRVIALAVCGLVVGIGWWALYRYGKKLVSISQAVKANPPHMPILTTWANDLLQIVSVGLGSPLGRELAPREASASLTSSLAQKLGLTVPDAQVMLACGAGAGLAAVYNIPLAGALFTLEVLLVTFRWSCVVPALFTSTLAAVIAWSGLGNAHQYHIGEISLSYSLVIWAVLVGPIIGCAAYYFVQATSAAQNKAPKDGRLIPLALINFLLIGLLAIPLPEILGNGKGPLQLGFDGSLSIKLVAILLIVRFAITITSLRVGAKGGLLTPGLMHGALLAILLGAAWNLVFPTVPMSAFAIIGATAFLAASMKMPITAMVLMLEVTRTNHDSLIPMLFAVVGSVAMFNLLKKVSTY</sequence>
<feature type="transmembrane region" description="Helical" evidence="10">
    <location>
        <begin position="70"/>
        <end position="88"/>
    </location>
</feature>
<name>A0A974NID6_9GAMM</name>
<evidence type="ECO:0000256" key="7">
    <source>
        <dbReference type="ARBA" id="ARBA00023173"/>
    </source>
</evidence>
<evidence type="ECO:0000256" key="1">
    <source>
        <dbReference type="ARBA" id="ARBA00004141"/>
    </source>
</evidence>
<dbReference type="GO" id="GO:0005254">
    <property type="term" value="F:chloride channel activity"/>
    <property type="evidence" value="ECO:0007669"/>
    <property type="project" value="UniProtKB-KW"/>
</dbReference>
<dbReference type="InterPro" id="IPR050368">
    <property type="entry name" value="ClC-type_chloride_channel"/>
</dbReference>
<keyword evidence="2" id="KW-0813">Transport</keyword>
<dbReference type="PANTHER" id="PTHR43427:SF6">
    <property type="entry name" value="CHLORIDE CHANNEL PROTEIN CLC-E"/>
    <property type="match status" value="1"/>
</dbReference>
<dbReference type="KEGG" id="eaz:JHT90_09640"/>
<feature type="transmembrane region" description="Helical" evidence="10">
    <location>
        <begin position="305"/>
        <end position="324"/>
    </location>
</feature>
<feature type="transmembrane region" description="Helical" evidence="10">
    <location>
        <begin position="192"/>
        <end position="212"/>
    </location>
</feature>
<accession>A0A974NID6</accession>
<feature type="transmembrane region" description="Helical" evidence="10">
    <location>
        <begin position="160"/>
        <end position="185"/>
    </location>
</feature>
<feature type="transmembrane region" description="Helical" evidence="10">
    <location>
        <begin position="336"/>
        <end position="354"/>
    </location>
</feature>
<dbReference type="PANTHER" id="PTHR43427">
    <property type="entry name" value="CHLORIDE CHANNEL PROTEIN CLC-E"/>
    <property type="match status" value="1"/>
</dbReference>
<dbReference type="InterPro" id="IPR001807">
    <property type="entry name" value="ClC"/>
</dbReference>
<evidence type="ECO:0000256" key="5">
    <source>
        <dbReference type="ARBA" id="ARBA00023065"/>
    </source>
</evidence>
<protein>
    <submittedName>
        <fullName evidence="11">Chloride channel protein</fullName>
    </submittedName>
</protein>